<evidence type="ECO:0000256" key="36">
    <source>
        <dbReference type="ARBA" id="ARBA00068347"/>
    </source>
</evidence>
<dbReference type="InterPro" id="IPR006108">
    <property type="entry name" value="3HC_DH_C"/>
</dbReference>
<evidence type="ECO:0000313" key="45">
    <source>
        <dbReference type="Proteomes" id="UP000014760"/>
    </source>
</evidence>
<evidence type="ECO:0000256" key="23">
    <source>
        <dbReference type="ARBA" id="ARBA00048361"/>
    </source>
</evidence>
<evidence type="ECO:0000256" key="6">
    <source>
        <dbReference type="ARBA" id="ARBA00012076"/>
    </source>
</evidence>
<dbReference type="Gene3D" id="3.90.226.10">
    <property type="entry name" value="2-enoyl-CoA Hydratase, Chain A, domain 1"/>
    <property type="match status" value="1"/>
</dbReference>
<comment type="catalytic activity">
    <reaction evidence="32">
        <text>(3S)-3-hydroxydodecanoyl-CoA + NAD(+) = 3-oxododecanoyl-CoA + NADH + H(+)</text>
        <dbReference type="Rhea" id="RHEA:31179"/>
        <dbReference type="ChEBI" id="CHEBI:15378"/>
        <dbReference type="ChEBI" id="CHEBI:57540"/>
        <dbReference type="ChEBI" id="CHEBI:57945"/>
        <dbReference type="ChEBI" id="CHEBI:62558"/>
        <dbReference type="ChEBI" id="CHEBI:62615"/>
    </reaction>
    <physiologicalReaction direction="left-to-right" evidence="32">
        <dbReference type="Rhea" id="RHEA:31180"/>
    </physiologicalReaction>
</comment>
<keyword evidence="9" id="KW-0808">Transferase</keyword>
<organism evidence="43">
    <name type="scientific">Capitella teleta</name>
    <name type="common">Polychaete worm</name>
    <dbReference type="NCBI Taxonomy" id="283909"/>
    <lineage>
        <taxon>Eukaryota</taxon>
        <taxon>Metazoa</taxon>
        <taxon>Spiralia</taxon>
        <taxon>Lophotrochozoa</taxon>
        <taxon>Annelida</taxon>
        <taxon>Polychaeta</taxon>
        <taxon>Sedentaria</taxon>
        <taxon>Scolecida</taxon>
        <taxon>Capitellidae</taxon>
        <taxon>Capitella</taxon>
    </lineage>
</organism>
<evidence type="ECO:0000313" key="43">
    <source>
        <dbReference type="EMBL" id="ELU04463.1"/>
    </source>
</evidence>
<evidence type="ECO:0000256" key="16">
    <source>
        <dbReference type="ARBA" id="ARBA00023098"/>
    </source>
</evidence>
<keyword evidence="12" id="KW-0809">Transit peptide</keyword>
<dbReference type="PANTHER" id="PTHR43612">
    <property type="entry name" value="TRIFUNCTIONAL ENZYME SUBUNIT ALPHA"/>
    <property type="match status" value="1"/>
</dbReference>
<evidence type="ECO:0000256" key="15">
    <source>
        <dbReference type="ARBA" id="ARBA00023027"/>
    </source>
</evidence>
<evidence type="ECO:0000256" key="1">
    <source>
        <dbReference type="ARBA" id="ARBA00000469"/>
    </source>
</evidence>
<reference evidence="45" key="1">
    <citation type="submission" date="2012-12" db="EMBL/GenBank/DDBJ databases">
        <authorList>
            <person name="Hellsten U."/>
            <person name="Grimwood J."/>
            <person name="Chapman J.A."/>
            <person name="Shapiro H."/>
            <person name="Aerts A."/>
            <person name="Otillar R.P."/>
            <person name="Terry A.Y."/>
            <person name="Boore J.L."/>
            <person name="Simakov O."/>
            <person name="Marletaz F."/>
            <person name="Cho S.-J."/>
            <person name="Edsinger-Gonzales E."/>
            <person name="Havlak P."/>
            <person name="Kuo D.-H."/>
            <person name="Larsson T."/>
            <person name="Lv J."/>
            <person name="Arendt D."/>
            <person name="Savage R."/>
            <person name="Osoegawa K."/>
            <person name="de Jong P."/>
            <person name="Lindberg D.R."/>
            <person name="Seaver E.C."/>
            <person name="Weisblat D.A."/>
            <person name="Putnam N.H."/>
            <person name="Grigoriev I.V."/>
            <person name="Rokhsar D.S."/>
        </authorList>
    </citation>
    <scope>NUCLEOTIDE SEQUENCE</scope>
    <source>
        <strain evidence="45">I ESC-2004</strain>
    </source>
</reference>
<keyword evidence="8" id="KW-0597">Phosphoprotein</keyword>
<evidence type="ECO:0000256" key="18">
    <source>
        <dbReference type="ARBA" id="ARBA00023136"/>
    </source>
</evidence>
<feature type="site" description="Important for long-chain enoyl-CoA hydratase activity" evidence="40">
    <location>
        <position position="176"/>
    </location>
</feature>
<dbReference type="InterPro" id="IPR036291">
    <property type="entry name" value="NAD(P)-bd_dom_sf"/>
</dbReference>
<comment type="catalytic activity">
    <reaction evidence="33">
        <text>1'-[1,2-di-(9Z,12Z-octadecadienoyl)-sn-glycero-3-phospho]-3'-[1-(9Z,12Z-octadecadienoyl)-sn-glycero-3-phospho]-glycerol + hexadecanoyl-CoA = 1'-[1,2-di-(9Z,12Z-octadecadienoyl)-sn-glycero-3-phospho]-3'-[1-(9Z,12Z-octadecadienoyl)-2-hexadecanoyl-sn-glycero-3-phospho]-glycerol + CoA</text>
        <dbReference type="Rhea" id="RHEA:43680"/>
        <dbReference type="ChEBI" id="CHEBI:57287"/>
        <dbReference type="ChEBI" id="CHEBI:57379"/>
        <dbReference type="ChEBI" id="CHEBI:83580"/>
        <dbReference type="ChEBI" id="CHEBI:83583"/>
    </reaction>
    <physiologicalReaction direction="left-to-right" evidence="33">
        <dbReference type="Rhea" id="RHEA:43681"/>
    </physiologicalReaction>
</comment>
<keyword evidence="11" id="KW-0276">Fatty acid metabolism</keyword>
<evidence type="ECO:0000256" key="11">
    <source>
        <dbReference type="ARBA" id="ARBA00022832"/>
    </source>
</evidence>
<comment type="pathway">
    <text evidence="3">Lipid metabolism; fatty acid beta-oxidation.</text>
</comment>
<dbReference type="GO" id="GO:0070403">
    <property type="term" value="F:NAD+ binding"/>
    <property type="evidence" value="ECO:0007669"/>
    <property type="project" value="InterPro"/>
</dbReference>
<evidence type="ECO:0000313" key="44">
    <source>
        <dbReference type="EnsemblMetazoa" id="CapteP162556"/>
    </source>
</evidence>
<sequence length="769" mass="84067">MATAMRMSGFFLRRIQCQNGRKIRECLTGARMFSSTPAMMTKIMNYEVKDGVGVVTINQTDAKMNTLSKQLMEEFGEVIGQIENDSSVKSAVLISGKPDCFIAGADITMLQALNTTQEVEAVSRNGHAMLKRIEDSPKPIVSAIMGPCLGGGLEVALATHYRIAVKNKKTILGTPEVMLGILPGGGGCNRLPRTVAVPTALDMLLTGKNIRPDKAKKMGLVDMTVDPLGPGLGTPDQNTRDYLEKVAIQTAKDLVDGKVKKVPRKKNLMDKVMDRLLSFEWGRNYVLKQAREKVMKMTKGVYPAPLEILDVVGTSLNKGLAAGYEHEAKGFGRLAMTTESKALIGLFFGQQTCKKNRFGTPKKKAEYIGILGAGLMGAGIGQVSIDKGIHTILKDMTPEGLGRGQLQVEKGLKDQVKKKKLSQFEADTIYSKLDGSLNYDNFNHLDMVIEAVFEDIDIKHRVLKEVEAKITPDCVFASNTSALPIAKIAEASARPEKVIGMHYFSPVDKMQLLEIITTEKTSQDTIASAVDVGLRQGKTVIVVKDGPGFYTTRALAAFMSEVFKFLQEGVSPKEMDKRTKAMGFPVGSATLVDEVGVDVAAHIADYISGVFGPRFGFGQNETALLKDMVAKGFLGRKSGKGVFNYQGSSKNREENAEAVEILKNYKLEPKLELTDENFRMRLLARFVNESVLCLQEGILDNPVEGDIGLVFGLGFPPFLGGPFRYLDAYGADKVVAHMNRFQDAYGEAFAPCQLLLDHAKDSSKRFHAE</sequence>
<dbReference type="GO" id="GO:0004300">
    <property type="term" value="F:enoyl-CoA hydratase activity"/>
    <property type="evidence" value="ECO:0007669"/>
    <property type="project" value="UniProtKB-EC"/>
</dbReference>
<comment type="catalytic activity">
    <reaction evidence="29">
        <text>(3S)-3-hydroxydodecanoyl-CoA = (2E)-dodecenoyl-CoA + H2O</text>
        <dbReference type="Rhea" id="RHEA:31075"/>
        <dbReference type="ChEBI" id="CHEBI:15377"/>
        <dbReference type="ChEBI" id="CHEBI:57330"/>
        <dbReference type="ChEBI" id="CHEBI:62558"/>
    </reaction>
    <physiologicalReaction direction="right-to-left" evidence="29">
        <dbReference type="Rhea" id="RHEA:31077"/>
    </physiologicalReaction>
</comment>
<keyword evidence="10" id="KW-0999">Mitochondrion inner membrane</keyword>
<dbReference type="InterPro" id="IPR029045">
    <property type="entry name" value="ClpP/crotonase-like_dom_sf"/>
</dbReference>
<evidence type="ECO:0000256" key="9">
    <source>
        <dbReference type="ARBA" id="ARBA00022679"/>
    </source>
</evidence>
<evidence type="ECO:0000256" key="29">
    <source>
        <dbReference type="ARBA" id="ARBA00052711"/>
    </source>
</evidence>
<comment type="catalytic activity">
    <reaction evidence="21">
        <text>a (3S)-3-hydroxyacyl-CoA = a (2E)-enoyl-CoA + H2O</text>
        <dbReference type="Rhea" id="RHEA:16105"/>
        <dbReference type="ChEBI" id="CHEBI:15377"/>
        <dbReference type="ChEBI" id="CHEBI:57318"/>
        <dbReference type="ChEBI" id="CHEBI:58856"/>
        <dbReference type="EC" id="4.2.1.17"/>
    </reaction>
    <physiologicalReaction direction="right-to-left" evidence="21">
        <dbReference type="Rhea" id="RHEA:16107"/>
    </physiologicalReaction>
</comment>
<dbReference type="HOGENOM" id="CLU_009834_16_1_1"/>
<keyword evidence="17" id="KW-0496">Mitochondrion</keyword>
<evidence type="ECO:0000256" key="27">
    <source>
        <dbReference type="ARBA" id="ARBA00051877"/>
    </source>
</evidence>
<evidence type="ECO:0000256" key="12">
    <source>
        <dbReference type="ARBA" id="ARBA00022946"/>
    </source>
</evidence>
<feature type="site" description="Important for long-chain enoyl-CoA hydratase activity" evidence="40">
    <location>
        <position position="154"/>
    </location>
</feature>
<keyword evidence="15" id="KW-0520">NAD</keyword>
<comment type="subcellular location">
    <subcellularLocation>
        <location evidence="2">Mitochondrion inner membrane</location>
    </subcellularLocation>
</comment>
<evidence type="ECO:0000256" key="39">
    <source>
        <dbReference type="PIRSR" id="PIRSR612803-1"/>
    </source>
</evidence>
<keyword evidence="45" id="KW-1185">Reference proteome</keyword>
<gene>
    <name evidence="43" type="ORF">CAPTEDRAFT_162556</name>
</gene>
<evidence type="ECO:0000256" key="20">
    <source>
        <dbReference type="ARBA" id="ARBA00023268"/>
    </source>
</evidence>
<dbReference type="FunFam" id="1.10.1040.50:FF:000002">
    <property type="entry name" value="Trifunctional enzyme subunit alpha, mitochondrial"/>
    <property type="match status" value="1"/>
</dbReference>
<proteinExistence type="inferred from homology"/>
<evidence type="ECO:0000256" key="24">
    <source>
        <dbReference type="ARBA" id="ARBA00050222"/>
    </source>
</evidence>
<comment type="catalytic activity">
    <reaction evidence="31">
        <text>1'-[1,2-di-(9Z,12Z-octadecadienoyl)-sn-glycero-3-phospho]-3'-[1-(9Z,12Z-octadecadienoyl)-sn-glycero-3-phospho]-glycerol + (9Z)-octadecenoyl-CoA = 1'-[1,2-di-(9Z,12Z-octadecadienoyl)-sn-glycero-3-phospho]-3'-[1-(9Z,12Z-octadecadienoyl)-2-(9Z-octadecenoyl)-sn-glycero-3-phospho]-glycerol + CoA</text>
        <dbReference type="Rhea" id="RHEA:43676"/>
        <dbReference type="ChEBI" id="CHEBI:57287"/>
        <dbReference type="ChEBI" id="CHEBI:57387"/>
        <dbReference type="ChEBI" id="CHEBI:83580"/>
        <dbReference type="ChEBI" id="CHEBI:83582"/>
    </reaction>
    <physiologicalReaction direction="left-to-right" evidence="31">
        <dbReference type="Rhea" id="RHEA:43677"/>
    </physiologicalReaction>
</comment>
<reference evidence="43 45" key="2">
    <citation type="journal article" date="2013" name="Nature">
        <title>Insights into bilaterian evolution from three spiralian genomes.</title>
        <authorList>
            <person name="Simakov O."/>
            <person name="Marletaz F."/>
            <person name="Cho S.J."/>
            <person name="Edsinger-Gonzales E."/>
            <person name="Havlak P."/>
            <person name="Hellsten U."/>
            <person name="Kuo D.H."/>
            <person name="Larsson T."/>
            <person name="Lv J."/>
            <person name="Arendt D."/>
            <person name="Savage R."/>
            <person name="Osoegawa K."/>
            <person name="de Jong P."/>
            <person name="Grimwood J."/>
            <person name="Chapman J.A."/>
            <person name="Shapiro H."/>
            <person name="Aerts A."/>
            <person name="Otillar R.P."/>
            <person name="Terry A.Y."/>
            <person name="Boore J.L."/>
            <person name="Grigoriev I.V."/>
            <person name="Lindberg D.R."/>
            <person name="Seaver E.C."/>
            <person name="Weisblat D.A."/>
            <person name="Putnam N.H."/>
            <person name="Rokhsar D.S."/>
        </authorList>
    </citation>
    <scope>NUCLEOTIDE SEQUENCE</scope>
    <source>
        <strain evidence="43 45">I ESC-2004</strain>
    </source>
</reference>
<evidence type="ECO:0000256" key="22">
    <source>
        <dbReference type="ARBA" id="ARBA00047613"/>
    </source>
</evidence>
<dbReference type="GO" id="GO:0016507">
    <property type="term" value="C:mitochondrial fatty acid beta-oxidation multienzyme complex"/>
    <property type="evidence" value="ECO:0007669"/>
    <property type="project" value="InterPro"/>
</dbReference>
<dbReference type="InterPro" id="IPR012803">
    <property type="entry name" value="Fa_ox_alpha_mit"/>
</dbReference>
<dbReference type="AlphaFoldDB" id="R7UL08"/>
<accession>R7UL08</accession>
<comment type="catalytic activity">
    <reaction evidence="27">
        <text>(3S)-hydroxyoctanoyl-CoA = (2E)-octenoyl-CoA + H2O</text>
        <dbReference type="Rhea" id="RHEA:31199"/>
        <dbReference type="ChEBI" id="CHEBI:15377"/>
        <dbReference type="ChEBI" id="CHEBI:62242"/>
        <dbReference type="ChEBI" id="CHEBI:62617"/>
    </reaction>
    <physiologicalReaction direction="right-to-left" evidence="27">
        <dbReference type="Rhea" id="RHEA:31201"/>
    </physiologicalReaction>
</comment>
<dbReference type="OMA" id="ESTTIRW"/>
<dbReference type="FunFam" id="3.40.50.720:FF:000009">
    <property type="entry name" value="Fatty oxidation complex, alpha subunit"/>
    <property type="match status" value="1"/>
</dbReference>
<dbReference type="PANTHER" id="PTHR43612:SF3">
    <property type="entry name" value="TRIFUNCTIONAL ENZYME SUBUNIT ALPHA, MITOCHONDRIAL"/>
    <property type="match status" value="1"/>
</dbReference>
<dbReference type="EC" id="1.1.1.211" evidence="35"/>
<dbReference type="Gene3D" id="3.40.50.720">
    <property type="entry name" value="NAD(P)-binding Rossmann-like Domain"/>
    <property type="match status" value="1"/>
</dbReference>
<evidence type="ECO:0000256" key="37">
    <source>
        <dbReference type="ARBA" id="ARBA00077617"/>
    </source>
</evidence>
<dbReference type="SUPFAM" id="SSF52096">
    <property type="entry name" value="ClpP/crotonase"/>
    <property type="match status" value="1"/>
</dbReference>
<evidence type="ECO:0000256" key="35">
    <source>
        <dbReference type="ARBA" id="ARBA00066806"/>
    </source>
</evidence>
<dbReference type="OrthoDB" id="10004768at2759"/>
<evidence type="ECO:0000256" key="40">
    <source>
        <dbReference type="PIRSR" id="PIRSR612803-2"/>
    </source>
</evidence>
<comment type="catalytic activity">
    <reaction evidence="22">
        <text>(3S)-hydroxyhexadecanoyl-CoA + NAD(+) = 3-oxohexadecanoyl-CoA + NADH + H(+)</text>
        <dbReference type="Rhea" id="RHEA:31159"/>
        <dbReference type="ChEBI" id="CHEBI:15378"/>
        <dbReference type="ChEBI" id="CHEBI:57349"/>
        <dbReference type="ChEBI" id="CHEBI:57540"/>
        <dbReference type="ChEBI" id="CHEBI:57945"/>
        <dbReference type="ChEBI" id="CHEBI:62613"/>
    </reaction>
    <physiologicalReaction direction="left-to-right" evidence="22">
        <dbReference type="Rhea" id="RHEA:31160"/>
    </physiologicalReaction>
</comment>
<feature type="active site" description="For hydroxyacyl-coenzyme A dehydrogenase activity" evidence="39">
    <location>
        <position position="514"/>
    </location>
</feature>
<keyword evidence="19" id="KW-0456">Lyase</keyword>
<evidence type="ECO:0000256" key="21">
    <source>
        <dbReference type="ARBA" id="ARBA00035854"/>
    </source>
</evidence>
<dbReference type="EC" id="4.2.1.17" evidence="6"/>
<dbReference type="InterPro" id="IPR001753">
    <property type="entry name" value="Enoyl-CoA_hydra/iso"/>
</dbReference>
<dbReference type="Pfam" id="PF00725">
    <property type="entry name" value="3HCDH"/>
    <property type="match status" value="2"/>
</dbReference>
<keyword evidence="13" id="KW-0007">Acetylation</keyword>
<feature type="domain" description="3-hydroxyacyl-CoA dehydrogenase C-terminal" evidence="41">
    <location>
        <begin position="681"/>
        <end position="759"/>
    </location>
</feature>
<evidence type="ECO:0000256" key="4">
    <source>
        <dbReference type="ARBA" id="ARBA00007005"/>
    </source>
</evidence>
<evidence type="ECO:0000256" key="25">
    <source>
        <dbReference type="ARBA" id="ARBA00050446"/>
    </source>
</evidence>
<dbReference type="UniPathway" id="UPA00659"/>
<comment type="catalytic activity">
    <reaction evidence="30">
        <text>(3S)-hydroxytetradecanoyl-CoA + NAD(+) = 3-oxotetradecanoyl-CoA + NADH + H(+)</text>
        <dbReference type="Rhea" id="RHEA:31167"/>
        <dbReference type="ChEBI" id="CHEBI:15378"/>
        <dbReference type="ChEBI" id="CHEBI:57540"/>
        <dbReference type="ChEBI" id="CHEBI:57945"/>
        <dbReference type="ChEBI" id="CHEBI:62543"/>
        <dbReference type="ChEBI" id="CHEBI:62614"/>
    </reaction>
    <physiologicalReaction direction="left-to-right" evidence="30">
        <dbReference type="Rhea" id="RHEA:31168"/>
    </physiologicalReaction>
</comment>
<evidence type="ECO:0000256" key="10">
    <source>
        <dbReference type="ARBA" id="ARBA00022792"/>
    </source>
</evidence>
<dbReference type="GO" id="GO:0016509">
    <property type="term" value="F:long-chain (3S)-3-hydroxyacyl-CoA dehydrogenase (NAD+) activity"/>
    <property type="evidence" value="ECO:0007669"/>
    <property type="project" value="UniProtKB-EC"/>
</dbReference>
<keyword evidence="18" id="KW-0472">Membrane</keyword>
<dbReference type="GO" id="GO:0006635">
    <property type="term" value="P:fatty acid beta-oxidation"/>
    <property type="evidence" value="ECO:0007669"/>
    <property type="project" value="UniProtKB-UniPathway"/>
</dbReference>
<keyword evidence="14" id="KW-0560">Oxidoreductase</keyword>
<dbReference type="Pfam" id="PF02737">
    <property type="entry name" value="3HCDH_N"/>
    <property type="match status" value="1"/>
</dbReference>
<evidence type="ECO:0000256" key="5">
    <source>
        <dbReference type="ARBA" id="ARBA00008750"/>
    </source>
</evidence>
<feature type="site" description="Important for hydroxyacyl-coenzyme A dehydrogenase activity" evidence="40">
    <location>
        <position position="502"/>
    </location>
</feature>
<evidence type="ECO:0000256" key="19">
    <source>
        <dbReference type="ARBA" id="ARBA00023239"/>
    </source>
</evidence>
<dbReference type="EMBL" id="KB302274">
    <property type="protein sequence ID" value="ELU04463.1"/>
    <property type="molecule type" value="Genomic_DNA"/>
</dbReference>
<comment type="similarity">
    <text evidence="4">In the central section; belongs to the 3-hydroxyacyl-CoA dehydrogenase family.</text>
</comment>
<dbReference type="InterPro" id="IPR050136">
    <property type="entry name" value="FA_oxidation_alpha_subunit"/>
</dbReference>
<dbReference type="NCBIfam" id="TIGR02441">
    <property type="entry name" value="fa_ox_alpha_mit"/>
    <property type="match status" value="1"/>
</dbReference>
<dbReference type="SUPFAM" id="SSF51735">
    <property type="entry name" value="NAD(P)-binding Rossmann-fold domains"/>
    <property type="match status" value="1"/>
</dbReference>
<comment type="catalytic activity">
    <reaction evidence="1">
        <text>(3S)-hydroxyhexadecanoyl-CoA = (2E)-hexadecenoyl-CoA + H2O</text>
        <dbReference type="Rhea" id="RHEA:31163"/>
        <dbReference type="ChEBI" id="CHEBI:15377"/>
        <dbReference type="ChEBI" id="CHEBI:61526"/>
        <dbReference type="ChEBI" id="CHEBI:62613"/>
    </reaction>
    <physiologicalReaction direction="right-to-left" evidence="1">
        <dbReference type="Rhea" id="RHEA:31165"/>
    </physiologicalReaction>
</comment>
<evidence type="ECO:0000259" key="42">
    <source>
        <dbReference type="Pfam" id="PF02737"/>
    </source>
</evidence>
<evidence type="ECO:0000256" key="13">
    <source>
        <dbReference type="ARBA" id="ARBA00022990"/>
    </source>
</evidence>
<dbReference type="InterPro" id="IPR008927">
    <property type="entry name" value="6-PGluconate_DH-like_C_sf"/>
</dbReference>
<evidence type="ECO:0000256" key="2">
    <source>
        <dbReference type="ARBA" id="ARBA00004273"/>
    </source>
</evidence>
<dbReference type="STRING" id="283909.R7UL08"/>
<comment type="catalytic activity">
    <reaction evidence="28">
        <text>(3S)-hydroxyoctanoyl-CoA + NAD(+) = 3-oxooctanoyl-CoA + NADH + H(+)</text>
        <dbReference type="Rhea" id="RHEA:31195"/>
        <dbReference type="ChEBI" id="CHEBI:15378"/>
        <dbReference type="ChEBI" id="CHEBI:57540"/>
        <dbReference type="ChEBI" id="CHEBI:57945"/>
        <dbReference type="ChEBI" id="CHEBI:62617"/>
        <dbReference type="ChEBI" id="CHEBI:62619"/>
    </reaction>
    <physiologicalReaction direction="left-to-right" evidence="28">
        <dbReference type="Rhea" id="RHEA:31196"/>
    </physiologicalReaction>
</comment>
<dbReference type="GO" id="GO:0005743">
    <property type="term" value="C:mitochondrial inner membrane"/>
    <property type="evidence" value="ECO:0007669"/>
    <property type="project" value="UniProtKB-SubCell"/>
</dbReference>
<evidence type="ECO:0000256" key="3">
    <source>
        <dbReference type="ARBA" id="ARBA00005005"/>
    </source>
</evidence>
<comment type="catalytic activity">
    <reaction evidence="26">
        <text>a 4-saturated-(3S)-3-hydroxyacyl-CoA = a (3E)-enoyl-CoA + H2O</text>
        <dbReference type="Rhea" id="RHEA:20724"/>
        <dbReference type="ChEBI" id="CHEBI:15377"/>
        <dbReference type="ChEBI" id="CHEBI:58521"/>
        <dbReference type="ChEBI" id="CHEBI:137480"/>
        <dbReference type="EC" id="4.2.1.17"/>
    </reaction>
    <physiologicalReaction direction="right-to-left" evidence="26">
        <dbReference type="Rhea" id="RHEA:20726"/>
    </physiologicalReaction>
</comment>
<dbReference type="EnsemblMetazoa" id="CapteT162556">
    <property type="protein sequence ID" value="CapteP162556"/>
    <property type="gene ID" value="CapteG162556"/>
</dbReference>
<evidence type="ECO:0000256" key="34">
    <source>
        <dbReference type="ARBA" id="ARBA00062153"/>
    </source>
</evidence>
<dbReference type="Pfam" id="PF00378">
    <property type="entry name" value="ECH_1"/>
    <property type="match status" value="1"/>
</dbReference>
<comment type="catalytic activity">
    <reaction evidence="23">
        <text>(3S)-hydroxydecanoyl-CoA + NAD(+) = 3-oxodecanoyl-CoA + NADH + H(+)</text>
        <dbReference type="Rhea" id="RHEA:31187"/>
        <dbReference type="ChEBI" id="CHEBI:15378"/>
        <dbReference type="ChEBI" id="CHEBI:57540"/>
        <dbReference type="ChEBI" id="CHEBI:57945"/>
        <dbReference type="ChEBI" id="CHEBI:62548"/>
        <dbReference type="ChEBI" id="CHEBI:62616"/>
    </reaction>
    <physiologicalReaction direction="left-to-right" evidence="23">
        <dbReference type="Rhea" id="RHEA:31188"/>
    </physiologicalReaction>
</comment>
<feature type="domain" description="3-hydroxyacyl-CoA dehydrogenase NAD binding" evidence="42">
    <location>
        <begin position="368"/>
        <end position="545"/>
    </location>
</feature>
<comment type="catalytic activity">
    <reaction evidence="24">
        <text>1'-[1,2-di-(9Z,12Z-octadecadienoyl)-sn-glycero-3-phospho]-3'-[1-(9Z,12Z-octadecadienoyl)-sn-glycero-3-phospho]-glycerol + (9Z,12Z)-octadecadienoyl-CoA = 1',3'-bis-[1,2-di-(9Z,12Z-octadecadienoyl)-sn-glycero-3-phospho]-glycerol + CoA</text>
        <dbReference type="Rhea" id="RHEA:43672"/>
        <dbReference type="ChEBI" id="CHEBI:57287"/>
        <dbReference type="ChEBI" id="CHEBI:57383"/>
        <dbReference type="ChEBI" id="CHEBI:83580"/>
        <dbReference type="ChEBI" id="CHEBI:83581"/>
    </reaction>
    <physiologicalReaction direction="left-to-right" evidence="24">
        <dbReference type="Rhea" id="RHEA:43673"/>
    </physiologicalReaction>
</comment>
<comment type="catalytic activity">
    <reaction evidence="25">
        <text>a long-chain (3S)-3-hydroxy fatty acyl-CoA + NAD(+) = a long-chain 3-oxo-fatty acyl-CoA + NADH + H(+)</text>
        <dbReference type="Rhea" id="RHEA:52656"/>
        <dbReference type="ChEBI" id="CHEBI:15378"/>
        <dbReference type="ChEBI" id="CHEBI:57540"/>
        <dbReference type="ChEBI" id="CHEBI:57945"/>
        <dbReference type="ChEBI" id="CHEBI:136757"/>
        <dbReference type="ChEBI" id="CHEBI:136758"/>
        <dbReference type="EC" id="1.1.1.211"/>
    </reaction>
    <physiologicalReaction direction="left-to-right" evidence="25">
        <dbReference type="Rhea" id="RHEA:52657"/>
    </physiologicalReaction>
</comment>
<comment type="subunit">
    <text evidence="34">Heterotetramer of 2 alpha/HADHA and 2 beta/HADHB subunits; forms the mitochondrial trifunctional enzyme. Also purified as higher order heterooligomers including a 4 alpha/HADHA and 4 beta/HADHB heterooligomer which physiological significance remains unclear. The mitochondrial trifunctional enzyme interacts with MTLN.</text>
</comment>
<evidence type="ECO:0000256" key="32">
    <source>
        <dbReference type="ARBA" id="ARBA00052945"/>
    </source>
</evidence>
<evidence type="ECO:0000256" key="30">
    <source>
        <dbReference type="ARBA" id="ARBA00052834"/>
    </source>
</evidence>
<name>R7UL08_CAPTE</name>
<feature type="domain" description="3-hydroxyacyl-CoA dehydrogenase C-terminal" evidence="41">
    <location>
        <begin position="548"/>
        <end position="645"/>
    </location>
</feature>
<dbReference type="EMBL" id="AMQN01008141">
    <property type="status" value="NOT_ANNOTATED_CDS"/>
    <property type="molecule type" value="Genomic_DNA"/>
</dbReference>
<comment type="similarity">
    <text evidence="5">In the N-terminal section; belongs to the enoyl-CoA hydratase/isomerase family.</text>
</comment>
<evidence type="ECO:0000256" key="28">
    <source>
        <dbReference type="ARBA" id="ARBA00052224"/>
    </source>
</evidence>
<evidence type="ECO:0000256" key="38">
    <source>
        <dbReference type="ARBA" id="ARBA00083277"/>
    </source>
</evidence>
<keyword evidence="7" id="KW-0488">Methylation</keyword>
<keyword evidence="16" id="KW-0443">Lipid metabolism</keyword>
<evidence type="ECO:0000256" key="7">
    <source>
        <dbReference type="ARBA" id="ARBA00022481"/>
    </source>
</evidence>
<dbReference type="GO" id="GO:0016740">
    <property type="term" value="F:transferase activity"/>
    <property type="evidence" value="ECO:0007669"/>
    <property type="project" value="UniProtKB-KW"/>
</dbReference>
<dbReference type="InterPro" id="IPR006176">
    <property type="entry name" value="3-OHacyl-CoA_DH_NAD-bd"/>
</dbReference>
<evidence type="ECO:0000256" key="33">
    <source>
        <dbReference type="ARBA" id="ARBA00052989"/>
    </source>
</evidence>
<dbReference type="Gene3D" id="1.10.1040.50">
    <property type="match status" value="1"/>
</dbReference>
<dbReference type="CDD" id="cd06558">
    <property type="entry name" value="crotonase-like"/>
    <property type="match status" value="1"/>
</dbReference>
<protein>
    <recommendedName>
        <fullName evidence="36">Trifunctional enzyme subunit alpha, mitochondrial</fullName>
        <ecNumber evidence="35">1.1.1.211</ecNumber>
        <ecNumber evidence="6">4.2.1.17</ecNumber>
    </recommendedName>
    <alternativeName>
        <fullName evidence="37">Monolysocardiolipin acyltransferase</fullName>
    </alternativeName>
    <alternativeName>
        <fullName evidence="38">TP-alpha</fullName>
    </alternativeName>
</protein>
<dbReference type="FunFam" id="3.90.226.10:FF:000011">
    <property type="entry name" value="Fatty acid oxidation complex subunit alpha"/>
    <property type="match status" value="1"/>
</dbReference>
<dbReference type="Proteomes" id="UP000014760">
    <property type="component" value="Unassembled WGS sequence"/>
</dbReference>
<dbReference type="SUPFAM" id="SSF48179">
    <property type="entry name" value="6-phosphogluconate dehydrogenase C-terminal domain-like"/>
    <property type="match status" value="2"/>
</dbReference>
<evidence type="ECO:0000256" key="17">
    <source>
        <dbReference type="ARBA" id="ARBA00023128"/>
    </source>
</evidence>
<dbReference type="InterPro" id="IPR006180">
    <property type="entry name" value="3-OHacyl-CoA_DH_CS"/>
</dbReference>
<reference evidence="44" key="3">
    <citation type="submission" date="2015-06" db="UniProtKB">
        <authorList>
            <consortium name="EnsemblMetazoa"/>
        </authorList>
    </citation>
    <scope>IDENTIFICATION</scope>
</reference>
<dbReference type="PROSITE" id="PS00067">
    <property type="entry name" value="3HCDH"/>
    <property type="match status" value="1"/>
</dbReference>
<evidence type="ECO:0000256" key="14">
    <source>
        <dbReference type="ARBA" id="ARBA00023002"/>
    </source>
</evidence>
<dbReference type="FunCoup" id="R7UL08">
    <property type="interactions" value="1364"/>
</dbReference>
<keyword evidence="20" id="KW-0511">Multifunctional enzyme</keyword>
<evidence type="ECO:0000256" key="8">
    <source>
        <dbReference type="ARBA" id="ARBA00022553"/>
    </source>
</evidence>
<evidence type="ECO:0000259" key="41">
    <source>
        <dbReference type="Pfam" id="PF00725"/>
    </source>
</evidence>
<evidence type="ECO:0000256" key="26">
    <source>
        <dbReference type="ARBA" id="ARBA00051215"/>
    </source>
</evidence>
<evidence type="ECO:0000256" key="31">
    <source>
        <dbReference type="ARBA" id="ARBA00052860"/>
    </source>
</evidence>